<dbReference type="RefSeq" id="WP_163820129.1">
    <property type="nucleotide sequence ID" value="NZ_JAAGOB010000011.1"/>
</dbReference>
<gene>
    <name evidence="5" type="ORF">G1H11_18735</name>
</gene>
<dbReference type="GO" id="GO:0006355">
    <property type="term" value="P:regulation of DNA-templated transcription"/>
    <property type="evidence" value="ECO:0007669"/>
    <property type="project" value="InterPro"/>
</dbReference>
<evidence type="ECO:0000256" key="2">
    <source>
        <dbReference type="ARBA" id="ARBA00023125"/>
    </source>
</evidence>
<dbReference type="InterPro" id="IPR000792">
    <property type="entry name" value="Tscrpt_reg_LuxR_C"/>
</dbReference>
<dbReference type="Gene3D" id="1.25.40.10">
    <property type="entry name" value="Tetratricopeptide repeat domain"/>
    <property type="match status" value="1"/>
</dbReference>
<keyword evidence="6" id="KW-1185">Reference proteome</keyword>
<comment type="caution">
    <text evidence="5">The sequence shown here is derived from an EMBL/GenBank/DDBJ whole genome shotgun (WGS) entry which is preliminary data.</text>
</comment>
<dbReference type="PROSITE" id="PS50043">
    <property type="entry name" value="HTH_LUXR_2"/>
    <property type="match status" value="1"/>
</dbReference>
<dbReference type="PROSITE" id="PS00622">
    <property type="entry name" value="HTH_LUXR_1"/>
    <property type="match status" value="1"/>
</dbReference>
<dbReference type="SUPFAM" id="SSF46894">
    <property type="entry name" value="C-terminal effector domain of the bipartite response regulators"/>
    <property type="match status" value="1"/>
</dbReference>
<dbReference type="AlphaFoldDB" id="A0A6N9YQW1"/>
<dbReference type="Proteomes" id="UP000469185">
    <property type="component" value="Unassembled WGS sequence"/>
</dbReference>
<evidence type="ECO:0000256" key="1">
    <source>
        <dbReference type="ARBA" id="ARBA00023015"/>
    </source>
</evidence>
<dbReference type="PRINTS" id="PR00038">
    <property type="entry name" value="HTHLUXR"/>
</dbReference>
<organism evidence="5 6">
    <name type="scientific">Phytoactinopolyspora alkaliphila</name>
    <dbReference type="NCBI Taxonomy" id="1783498"/>
    <lineage>
        <taxon>Bacteria</taxon>
        <taxon>Bacillati</taxon>
        <taxon>Actinomycetota</taxon>
        <taxon>Actinomycetes</taxon>
        <taxon>Jiangellales</taxon>
        <taxon>Jiangellaceae</taxon>
        <taxon>Phytoactinopolyspora</taxon>
    </lineage>
</organism>
<evidence type="ECO:0000256" key="3">
    <source>
        <dbReference type="ARBA" id="ARBA00023163"/>
    </source>
</evidence>
<dbReference type="PANTHER" id="PTHR44688">
    <property type="entry name" value="DNA-BINDING TRANSCRIPTIONAL ACTIVATOR DEVR_DOSR"/>
    <property type="match status" value="1"/>
</dbReference>
<dbReference type="InterPro" id="IPR036388">
    <property type="entry name" value="WH-like_DNA-bd_sf"/>
</dbReference>
<accession>A0A6N9YQW1</accession>
<feature type="domain" description="HTH luxR-type" evidence="4">
    <location>
        <begin position="477"/>
        <end position="542"/>
    </location>
</feature>
<sequence>MTADQIARGREAYERYAWSDAYKLLSAAEEQTGLEPNDLERLAMSAYLTGRDDAAVAGLERAHRAFLACSELGRAVRCAFWLGMVLMQRGQHAQGGGWLARGQRVLEESSLDCVEQGYLLVPVALHALGSGDPNRAHATLEQIAEIADRFGDADLIALGRLGRGQASVAMGDAVAGTAMLDEAMVAVTSGDVSPIAAGIVYCAVIIACRNIFDLRRAQEWTATLSRWCASQQDLKPYRGQCLVHRSEIMQLRGEWSDAMAEAQRACEHLSDPPGDPVVGMALYQRAELHRLRGEFARAEKNYREASVWGHPVHPGLALLWFEQGKKDAAAAAIRRVAAEAGRPVDRARILAAHVEISLATSDVGAARGAADELATIAAGFRSPYMRAVAGSATGSVLLAEGDSVGACVALREAWTAWHELDAPYEGAVVRMLMARACARLGDHDTAEMELDAARRVFAELGAEPALAKASALSRRAASRGPCGLSPREVEVLRLVATGATSREIADTLVISEKTVSRHLSNMFTKLGVSTRAAATAYAYEHQLL</sequence>
<evidence type="ECO:0000259" key="4">
    <source>
        <dbReference type="PROSITE" id="PS50043"/>
    </source>
</evidence>
<dbReference type="SUPFAM" id="SSF48452">
    <property type="entry name" value="TPR-like"/>
    <property type="match status" value="1"/>
</dbReference>
<dbReference type="InterPro" id="IPR011990">
    <property type="entry name" value="TPR-like_helical_dom_sf"/>
</dbReference>
<protein>
    <submittedName>
        <fullName evidence="5">DNA-binding response regulator</fullName>
    </submittedName>
</protein>
<dbReference type="SMART" id="SM00421">
    <property type="entry name" value="HTH_LUXR"/>
    <property type="match status" value="1"/>
</dbReference>
<evidence type="ECO:0000313" key="6">
    <source>
        <dbReference type="Proteomes" id="UP000469185"/>
    </source>
</evidence>
<dbReference type="PANTHER" id="PTHR44688:SF16">
    <property type="entry name" value="DNA-BINDING TRANSCRIPTIONAL ACTIVATOR DEVR_DOSR"/>
    <property type="match status" value="1"/>
</dbReference>
<dbReference type="Pfam" id="PF00196">
    <property type="entry name" value="GerE"/>
    <property type="match status" value="1"/>
</dbReference>
<keyword evidence="2 5" id="KW-0238">DNA-binding</keyword>
<evidence type="ECO:0000313" key="5">
    <source>
        <dbReference type="EMBL" id="NED97337.1"/>
    </source>
</evidence>
<proteinExistence type="predicted"/>
<reference evidence="5 6" key="1">
    <citation type="submission" date="2020-02" db="EMBL/GenBank/DDBJ databases">
        <authorList>
            <person name="Li X.-J."/>
            <person name="Feng X.-M."/>
        </authorList>
    </citation>
    <scope>NUCLEOTIDE SEQUENCE [LARGE SCALE GENOMIC DNA]</scope>
    <source>
        <strain evidence="5 6">CGMCC 4.7225</strain>
    </source>
</reference>
<dbReference type="GO" id="GO:0003677">
    <property type="term" value="F:DNA binding"/>
    <property type="evidence" value="ECO:0007669"/>
    <property type="project" value="UniProtKB-KW"/>
</dbReference>
<dbReference type="CDD" id="cd06170">
    <property type="entry name" value="LuxR_C_like"/>
    <property type="match status" value="1"/>
</dbReference>
<keyword evidence="1" id="KW-0805">Transcription regulation</keyword>
<keyword evidence="3" id="KW-0804">Transcription</keyword>
<name>A0A6N9YQW1_9ACTN</name>
<dbReference type="EMBL" id="JAAGOB010000011">
    <property type="protein sequence ID" value="NED97337.1"/>
    <property type="molecule type" value="Genomic_DNA"/>
</dbReference>
<dbReference type="Gene3D" id="1.10.10.10">
    <property type="entry name" value="Winged helix-like DNA-binding domain superfamily/Winged helix DNA-binding domain"/>
    <property type="match status" value="1"/>
</dbReference>
<dbReference type="InterPro" id="IPR016032">
    <property type="entry name" value="Sig_transdc_resp-reg_C-effctor"/>
</dbReference>